<keyword evidence="1" id="KW-0812">Transmembrane</keyword>
<keyword evidence="1" id="KW-0472">Membrane</keyword>
<dbReference type="STRING" id="396014.BF93_02975"/>
<comment type="caution">
    <text evidence="2">The sequence shown here is derived from an EMBL/GenBank/DDBJ whole genome shotgun (WGS) entry which is preliminary data.</text>
</comment>
<dbReference type="HOGENOM" id="CLU_1188104_0_0_11"/>
<evidence type="ECO:0000313" key="2">
    <source>
        <dbReference type="EMBL" id="EWS80631.1"/>
    </source>
</evidence>
<dbReference type="RefSeq" id="WP_038373237.1">
    <property type="nucleotide sequence ID" value="NZ_BAAAOW010000002.1"/>
</dbReference>
<dbReference type="Pfam" id="PF04854">
    <property type="entry name" value="DUF624"/>
    <property type="match status" value="1"/>
</dbReference>
<reference evidence="2 3" key="1">
    <citation type="submission" date="2014-02" db="EMBL/GenBank/DDBJ databases">
        <title>Genome sequence of Brachybacterium phenoliresistens strain W13A50.</title>
        <authorList>
            <person name="Wang X."/>
        </authorList>
    </citation>
    <scope>NUCLEOTIDE SEQUENCE [LARGE SCALE GENOMIC DNA]</scope>
    <source>
        <strain evidence="2 3">W13A50</strain>
    </source>
</reference>
<dbReference type="OrthoDB" id="4793619at2"/>
<dbReference type="EMBL" id="JDYK01000014">
    <property type="protein sequence ID" value="EWS80631.1"/>
    <property type="molecule type" value="Genomic_DNA"/>
</dbReference>
<feature type="transmembrane region" description="Helical" evidence="1">
    <location>
        <begin position="163"/>
        <end position="185"/>
    </location>
</feature>
<dbReference type="AlphaFoldDB" id="Z9JS48"/>
<accession>Z9JS48</accession>
<evidence type="ECO:0000313" key="3">
    <source>
        <dbReference type="Proteomes" id="UP000023067"/>
    </source>
</evidence>
<sequence>MATRSSTGPQHVPSWALRANEAVDAALTLVVVSLLWWALTLLGLVVLGAAPASCAAAEVMRARAEGRAVPVARTMWAAYRRELVPATLRLLPFGVIILGGLSTLFLALRGGVPEPWMLAPVATLGAVAAGWATASAAALIAVPRLRRQDLLVSWRAALLCPGAVPVAAFLLVVSLAVIGLAALVLPPVGLLLGPGGAAQAAGALMGRRTEALLARHESPS</sequence>
<dbReference type="InterPro" id="IPR006938">
    <property type="entry name" value="DUF624"/>
</dbReference>
<evidence type="ECO:0000256" key="1">
    <source>
        <dbReference type="SAM" id="Phobius"/>
    </source>
</evidence>
<keyword evidence="1" id="KW-1133">Transmembrane helix</keyword>
<feature type="transmembrane region" description="Helical" evidence="1">
    <location>
        <begin position="118"/>
        <end position="142"/>
    </location>
</feature>
<keyword evidence="3" id="KW-1185">Reference proteome</keyword>
<dbReference type="Proteomes" id="UP000023067">
    <property type="component" value="Unassembled WGS sequence"/>
</dbReference>
<evidence type="ECO:0008006" key="4">
    <source>
        <dbReference type="Google" id="ProtNLM"/>
    </source>
</evidence>
<organism evidence="2 3">
    <name type="scientific">Brachybacterium phenoliresistens</name>
    <dbReference type="NCBI Taxonomy" id="396014"/>
    <lineage>
        <taxon>Bacteria</taxon>
        <taxon>Bacillati</taxon>
        <taxon>Actinomycetota</taxon>
        <taxon>Actinomycetes</taxon>
        <taxon>Micrococcales</taxon>
        <taxon>Dermabacteraceae</taxon>
        <taxon>Brachybacterium</taxon>
    </lineage>
</organism>
<gene>
    <name evidence="2" type="ORF">BF93_02975</name>
</gene>
<name>Z9JS48_9MICO</name>
<feature type="transmembrane region" description="Helical" evidence="1">
    <location>
        <begin position="34"/>
        <end position="57"/>
    </location>
</feature>
<dbReference type="eggNOG" id="COG5578">
    <property type="taxonomic scope" value="Bacteria"/>
</dbReference>
<proteinExistence type="predicted"/>
<feature type="transmembrane region" description="Helical" evidence="1">
    <location>
        <begin position="90"/>
        <end position="112"/>
    </location>
</feature>
<protein>
    <recommendedName>
        <fullName evidence="4">DUF624 domain-containing protein</fullName>
    </recommendedName>
</protein>
<dbReference type="PATRIC" id="fig|396014.3.peg.2624"/>